<dbReference type="Proteomes" id="UP001057375">
    <property type="component" value="Unassembled WGS sequence"/>
</dbReference>
<keyword evidence="3" id="KW-1185">Reference proteome</keyword>
<feature type="region of interest" description="Disordered" evidence="1">
    <location>
        <begin position="110"/>
        <end position="135"/>
    </location>
</feature>
<organism evidence="2 3">
    <name type="scientific">Aduncisulcus paluster</name>
    <dbReference type="NCBI Taxonomy" id="2918883"/>
    <lineage>
        <taxon>Eukaryota</taxon>
        <taxon>Metamonada</taxon>
        <taxon>Carpediemonas-like organisms</taxon>
        <taxon>Aduncisulcus</taxon>
    </lineage>
</organism>
<reference evidence="2" key="1">
    <citation type="submission" date="2022-03" db="EMBL/GenBank/DDBJ databases">
        <title>Draft genome sequence of Aduncisulcus paluster, a free-living microaerophilic Fornicata.</title>
        <authorList>
            <person name="Yuyama I."/>
            <person name="Kume K."/>
            <person name="Tamura T."/>
            <person name="Inagaki Y."/>
            <person name="Hashimoto T."/>
        </authorList>
    </citation>
    <scope>NUCLEOTIDE SEQUENCE</scope>
    <source>
        <strain evidence="2">NY0171</strain>
    </source>
</reference>
<evidence type="ECO:0000313" key="2">
    <source>
        <dbReference type="EMBL" id="GKT13537.1"/>
    </source>
</evidence>
<evidence type="ECO:0008006" key="4">
    <source>
        <dbReference type="Google" id="ProtNLM"/>
    </source>
</evidence>
<protein>
    <recommendedName>
        <fullName evidence="4">BAR domain-containing protein</fullName>
    </recommendedName>
</protein>
<dbReference type="EMBL" id="BQXS01011518">
    <property type="protein sequence ID" value="GKT13537.1"/>
    <property type="molecule type" value="Genomic_DNA"/>
</dbReference>
<name>A0ABQ5JVI1_9EUKA</name>
<sequence length="290" mass="33680">MSHPSTSTKPESSGINQYQSKVLKYSDEDQPQQIRNGFSTLSYRADLVFSRIREGKRALKELNGILELTSESYDQIADKMIDYMHSAVLVPYEKRKKMVVSAMVKLKKKFPGKKPQHDPLGEHCPSAAKERHDREVKKTTDTLSIHFRNPQRPVFDALVRRILEMGKMYKSAAQKIRDGLIPRLSRVKNELKVAGEKAKSEYEDLVKDMYNYANNTNKYRKYTEKALLKLRKAIEKTQKVHHDSKRYPSLISSTKDAYFEYKDAKEAFLTQLSFLLQKNREFEDSSSLML</sequence>
<evidence type="ECO:0000313" key="3">
    <source>
        <dbReference type="Proteomes" id="UP001057375"/>
    </source>
</evidence>
<evidence type="ECO:0000256" key="1">
    <source>
        <dbReference type="SAM" id="MobiDB-lite"/>
    </source>
</evidence>
<accession>A0ABQ5JVI1</accession>
<proteinExistence type="predicted"/>
<gene>
    <name evidence="2" type="ORF">ADUPG1_010290</name>
</gene>
<comment type="caution">
    <text evidence="2">The sequence shown here is derived from an EMBL/GenBank/DDBJ whole genome shotgun (WGS) entry which is preliminary data.</text>
</comment>
<feature type="non-terminal residue" evidence="2">
    <location>
        <position position="290"/>
    </location>
</feature>